<proteinExistence type="predicted"/>
<keyword evidence="2" id="KW-1185">Reference proteome</keyword>
<name>A0ABY7YJJ4_9HYPH</name>
<dbReference type="InterPro" id="IPR018666">
    <property type="entry name" value="DUF2125"/>
</dbReference>
<dbReference type="Proteomes" id="UP001220530">
    <property type="component" value="Chromosome"/>
</dbReference>
<reference evidence="1 2" key="1">
    <citation type="submission" date="2023-02" db="EMBL/GenBank/DDBJ databases">
        <title>Devosia algicola sp. nov., isolated from the phycosphere of marine algae.</title>
        <authorList>
            <person name="Kim J.M."/>
            <person name="Lee J.K."/>
            <person name="Choi B.J."/>
            <person name="Bayburt H."/>
            <person name="Jeon C.O."/>
        </authorList>
    </citation>
    <scope>NUCLEOTIDE SEQUENCE [LARGE SCALE GENOMIC DNA]</scope>
    <source>
        <strain evidence="1 2">G20-9</strain>
    </source>
</reference>
<evidence type="ECO:0000313" key="2">
    <source>
        <dbReference type="Proteomes" id="UP001220530"/>
    </source>
</evidence>
<dbReference type="RefSeq" id="WP_282217871.1">
    <property type="nucleotide sequence ID" value="NZ_CP118246.1"/>
</dbReference>
<sequence length="108" mass="11194">MGDSGLLRQIQQAGGTLKLVDITASDTESSKLNASGELSLDPQGLLNGNLDVTSTGVVKRIGPMLEEPFRTLTFGNASPDGSYTQKLSARSGGIFSGLVPISSVPPLF</sequence>
<protein>
    <submittedName>
        <fullName evidence="1">DUF2125 domain-containing protein</fullName>
    </submittedName>
</protein>
<dbReference type="Pfam" id="PF09898">
    <property type="entry name" value="DUF2125"/>
    <property type="match status" value="1"/>
</dbReference>
<evidence type="ECO:0000313" key="1">
    <source>
        <dbReference type="EMBL" id="WDR01460.1"/>
    </source>
</evidence>
<organism evidence="1 2">
    <name type="scientific">Devosia algicola</name>
    <dbReference type="NCBI Taxonomy" id="3026418"/>
    <lineage>
        <taxon>Bacteria</taxon>
        <taxon>Pseudomonadati</taxon>
        <taxon>Pseudomonadota</taxon>
        <taxon>Alphaproteobacteria</taxon>
        <taxon>Hyphomicrobiales</taxon>
        <taxon>Devosiaceae</taxon>
        <taxon>Devosia</taxon>
    </lineage>
</organism>
<gene>
    <name evidence="1" type="ORF">PSQ19_11665</name>
</gene>
<accession>A0ABY7YJJ4</accession>
<dbReference type="EMBL" id="CP118246">
    <property type="protein sequence ID" value="WDR01460.1"/>
    <property type="molecule type" value="Genomic_DNA"/>
</dbReference>